<dbReference type="EMBL" id="QGNW01001572">
    <property type="protein sequence ID" value="RVW36408.1"/>
    <property type="molecule type" value="Genomic_DNA"/>
</dbReference>
<dbReference type="AlphaFoldDB" id="A0A438DLS8"/>
<feature type="region of interest" description="Disordered" evidence="1">
    <location>
        <begin position="1"/>
        <end position="22"/>
    </location>
</feature>
<evidence type="ECO:0000256" key="1">
    <source>
        <dbReference type="SAM" id="MobiDB-lite"/>
    </source>
</evidence>
<feature type="region of interest" description="Disordered" evidence="1">
    <location>
        <begin position="196"/>
        <end position="229"/>
    </location>
</feature>
<feature type="region of interest" description="Disordered" evidence="1">
    <location>
        <begin position="276"/>
        <end position="296"/>
    </location>
</feature>
<accession>A0A438DLS8</accession>
<sequence>MSVRGGIAYTSTDGRGQKGGRKCTKVGCPGPECPIDLLSEQEFRDRFHIPNEDKFSVGFRFPLPSLLNSSSISPDPFGLSSSNCCPGADGVQRPRYILPFGPLFVEDKDRRGQLVEWVEKASFDWFNKLFEISATKPNHQVLLTDKNLQTIVREPKLFILPSTSPFGSPVIGARRASRVEDLPCYEVARVADSKARQDRLEQREKKRQDRTLKANSIHKPPDFQLYRPSSCQEEGSSHLACSKATKSIVRIPFSFCFNFFTSSSSVANIEPNTEVDLSTAKPAGGRGRASGASYSL</sequence>
<evidence type="ECO:0000313" key="2">
    <source>
        <dbReference type="EMBL" id="RVW36408.1"/>
    </source>
</evidence>
<protein>
    <submittedName>
        <fullName evidence="2">Uncharacterized protein</fullName>
    </submittedName>
</protein>
<reference evidence="2 3" key="1">
    <citation type="journal article" date="2018" name="PLoS Genet.">
        <title>Population sequencing reveals clonal diversity and ancestral inbreeding in the grapevine cultivar Chardonnay.</title>
        <authorList>
            <person name="Roach M.J."/>
            <person name="Johnson D.L."/>
            <person name="Bohlmann J."/>
            <person name="van Vuuren H.J."/>
            <person name="Jones S.J."/>
            <person name="Pretorius I.S."/>
            <person name="Schmidt S.A."/>
            <person name="Borneman A.R."/>
        </authorList>
    </citation>
    <scope>NUCLEOTIDE SEQUENCE [LARGE SCALE GENOMIC DNA]</scope>
    <source>
        <strain evidence="3">cv. Chardonnay</strain>
        <tissue evidence="2">Leaf</tissue>
    </source>
</reference>
<feature type="compositionally biased region" description="Basic and acidic residues" evidence="1">
    <location>
        <begin position="196"/>
        <end position="212"/>
    </location>
</feature>
<organism evidence="2 3">
    <name type="scientific">Vitis vinifera</name>
    <name type="common">Grape</name>
    <dbReference type="NCBI Taxonomy" id="29760"/>
    <lineage>
        <taxon>Eukaryota</taxon>
        <taxon>Viridiplantae</taxon>
        <taxon>Streptophyta</taxon>
        <taxon>Embryophyta</taxon>
        <taxon>Tracheophyta</taxon>
        <taxon>Spermatophyta</taxon>
        <taxon>Magnoliopsida</taxon>
        <taxon>eudicotyledons</taxon>
        <taxon>Gunneridae</taxon>
        <taxon>Pentapetalae</taxon>
        <taxon>rosids</taxon>
        <taxon>Vitales</taxon>
        <taxon>Vitaceae</taxon>
        <taxon>Viteae</taxon>
        <taxon>Vitis</taxon>
    </lineage>
</organism>
<proteinExistence type="predicted"/>
<gene>
    <name evidence="2" type="ORF">CK203_083828</name>
</gene>
<comment type="caution">
    <text evidence="2">The sequence shown here is derived from an EMBL/GenBank/DDBJ whole genome shotgun (WGS) entry which is preliminary data.</text>
</comment>
<dbReference type="Proteomes" id="UP000288805">
    <property type="component" value="Unassembled WGS sequence"/>
</dbReference>
<name>A0A438DLS8_VITVI</name>
<evidence type="ECO:0000313" key="3">
    <source>
        <dbReference type="Proteomes" id="UP000288805"/>
    </source>
</evidence>